<evidence type="ECO:0000313" key="1">
    <source>
        <dbReference type="EMBL" id="SOQ47753.1"/>
    </source>
</evidence>
<proteinExistence type="predicted"/>
<organism evidence="1">
    <name type="scientific">Spodoptera frugiperda</name>
    <name type="common">Fall armyworm</name>
    <dbReference type="NCBI Taxonomy" id="7108"/>
    <lineage>
        <taxon>Eukaryota</taxon>
        <taxon>Metazoa</taxon>
        <taxon>Ecdysozoa</taxon>
        <taxon>Arthropoda</taxon>
        <taxon>Hexapoda</taxon>
        <taxon>Insecta</taxon>
        <taxon>Pterygota</taxon>
        <taxon>Neoptera</taxon>
        <taxon>Endopterygota</taxon>
        <taxon>Lepidoptera</taxon>
        <taxon>Glossata</taxon>
        <taxon>Ditrysia</taxon>
        <taxon>Noctuoidea</taxon>
        <taxon>Noctuidae</taxon>
        <taxon>Amphipyrinae</taxon>
        <taxon>Spodoptera</taxon>
    </lineage>
</organism>
<gene>
    <name evidence="1" type="ORF">SFRICE_039532</name>
</gene>
<accession>A0A2H1W3Z2</accession>
<dbReference type="EMBL" id="ODYU01006151">
    <property type="protein sequence ID" value="SOQ47753.1"/>
    <property type="molecule type" value="Genomic_DNA"/>
</dbReference>
<reference evidence="1" key="1">
    <citation type="submission" date="2016-07" db="EMBL/GenBank/DDBJ databases">
        <authorList>
            <person name="Bretaudeau A."/>
        </authorList>
    </citation>
    <scope>NUCLEOTIDE SEQUENCE</scope>
    <source>
        <strain evidence="1">Rice</strain>
        <tissue evidence="1">Whole body</tissue>
    </source>
</reference>
<sequence length="79" mass="8720">MIKCITFTWCGGGPNKPAINFQSVRGGPFEPANTVMSYHVPHRRKVLTFRVRTSWKSRGGPIMGDPHQCVAGLLSLPIL</sequence>
<protein>
    <submittedName>
        <fullName evidence="1">SFRICE_039532</fullName>
    </submittedName>
</protein>
<name>A0A2H1W3Z2_SPOFR</name>
<dbReference type="AlphaFoldDB" id="A0A2H1W3Z2"/>